<gene>
    <name evidence="1" type="ORF">GV64_22315</name>
</gene>
<dbReference type="STRING" id="305900.GV64_22315"/>
<sequence>MVAVIRVPALIRLFAVWLMALVLAGCGEKPQPLLMTSGDNYPDNLSQWQILSINGNSIELADTVVPYELNTPLFTDYASKLRTLWIPQGKQASIVDGEIQYPVGTIISKTFYYPVANGATLQASEGEKSLFSPEEGLPLDQVRLVETRLLVNQEDGWVALPYVWNEQQTDAVLEWAGDSMQLALSGIKSGIDGSTEETSFTYIIPDANQCAGCHAEDDSRQAVKPLGPKIRHLNRNFTYASGEENQLTHLMKAGLLTGLNDVKNASQNALWPNGRPNETLAHRARSYLDANCSHCHNPKGAARTSGLFLTMDTPLDATLGLCKRPIAAGKGAGNRPVDILPGHADQSILTYRMETLEPGEMMPELGRSLSHAKGVELVSQWINQMDSNGQPCAGGGYGS</sequence>
<comment type="caution">
    <text evidence="1">The sequence shown here is derived from an EMBL/GenBank/DDBJ whole genome shotgun (WGS) entry which is preliminary data.</text>
</comment>
<evidence type="ECO:0000313" key="1">
    <source>
        <dbReference type="EMBL" id="KEI73080.1"/>
    </source>
</evidence>
<dbReference type="AlphaFoldDB" id="A0A081KG04"/>
<reference evidence="1 2" key="1">
    <citation type="submission" date="2014-06" db="EMBL/GenBank/DDBJ databases">
        <title>Whole Genome Sequences of Three Symbiotic Endozoicomonas Bacteria.</title>
        <authorList>
            <person name="Neave M.J."/>
            <person name="Apprill A."/>
            <person name="Voolstra C.R."/>
        </authorList>
    </citation>
    <scope>NUCLEOTIDE SEQUENCE [LARGE SCALE GENOMIC DNA]</scope>
    <source>
        <strain evidence="1 2">DSM 22380</strain>
    </source>
</reference>
<evidence type="ECO:0000313" key="2">
    <source>
        <dbReference type="Proteomes" id="UP000027997"/>
    </source>
</evidence>
<organism evidence="1 2">
    <name type="scientific">Endozoicomonas elysicola</name>
    <dbReference type="NCBI Taxonomy" id="305900"/>
    <lineage>
        <taxon>Bacteria</taxon>
        <taxon>Pseudomonadati</taxon>
        <taxon>Pseudomonadota</taxon>
        <taxon>Gammaproteobacteria</taxon>
        <taxon>Oceanospirillales</taxon>
        <taxon>Endozoicomonadaceae</taxon>
        <taxon>Endozoicomonas</taxon>
    </lineage>
</organism>
<dbReference type="eggNOG" id="COG2010">
    <property type="taxonomic scope" value="Bacteria"/>
</dbReference>
<dbReference type="NCBIfam" id="TIGR03806">
    <property type="entry name" value="chp_HNE_0200"/>
    <property type="match status" value="1"/>
</dbReference>
<accession>A0A081KG04</accession>
<dbReference type="InterPro" id="IPR022269">
    <property type="entry name" value="SO_2930-like_C"/>
</dbReference>
<dbReference type="Proteomes" id="UP000027997">
    <property type="component" value="Unassembled WGS sequence"/>
</dbReference>
<name>A0A081KG04_9GAMM</name>
<keyword evidence="2" id="KW-1185">Reference proteome</keyword>
<proteinExistence type="predicted"/>
<dbReference type="EMBL" id="JOJP01000001">
    <property type="protein sequence ID" value="KEI73080.1"/>
    <property type="molecule type" value="Genomic_DNA"/>
</dbReference>
<dbReference type="PROSITE" id="PS51257">
    <property type="entry name" value="PROKAR_LIPOPROTEIN"/>
    <property type="match status" value="1"/>
</dbReference>
<protein>
    <submittedName>
        <fullName evidence="1">Uncharacterized protein</fullName>
    </submittedName>
</protein>